<evidence type="ECO:0008006" key="4">
    <source>
        <dbReference type="Google" id="ProtNLM"/>
    </source>
</evidence>
<evidence type="ECO:0000256" key="1">
    <source>
        <dbReference type="SAM" id="MobiDB-lite"/>
    </source>
</evidence>
<accession>A0A2U8FWR6</accession>
<feature type="region of interest" description="Disordered" evidence="1">
    <location>
        <begin position="30"/>
        <end position="77"/>
    </location>
</feature>
<sequence>MLQDLLTLLIGLVALAWLLRRWWPARWRPATRQKGEDCGSPATSCGAGCGQCGGDSSPPARDHRVVRVHPRPPSPPH</sequence>
<reference evidence="2 3" key="1">
    <citation type="submission" date="2018-05" db="EMBL/GenBank/DDBJ databases">
        <title>complete genome sequence of Aquabacterium olei NBRC 110486.</title>
        <authorList>
            <person name="Tang B."/>
            <person name="Chang J."/>
            <person name="Zhang L."/>
            <person name="Yang H."/>
        </authorList>
    </citation>
    <scope>NUCLEOTIDE SEQUENCE [LARGE SCALE GENOMIC DNA]</scope>
    <source>
        <strain evidence="2 3">NBRC 110486</strain>
    </source>
</reference>
<organism evidence="2 3">
    <name type="scientific">Aquabacterium olei</name>
    <dbReference type="NCBI Taxonomy" id="1296669"/>
    <lineage>
        <taxon>Bacteria</taxon>
        <taxon>Pseudomonadati</taxon>
        <taxon>Pseudomonadota</taxon>
        <taxon>Betaproteobacteria</taxon>
        <taxon>Burkholderiales</taxon>
        <taxon>Aquabacterium</taxon>
    </lineage>
</organism>
<dbReference type="RefSeq" id="WP_109037657.1">
    <property type="nucleotide sequence ID" value="NZ_CP029210.1"/>
</dbReference>
<protein>
    <recommendedName>
        <fullName evidence="4">FeoB-associated Cys-rich membrane protein</fullName>
    </recommendedName>
</protein>
<proteinExistence type="predicted"/>
<dbReference type="AlphaFoldDB" id="A0A2U8FWR6"/>
<dbReference type="KEGG" id="aon:DEH84_15470"/>
<evidence type="ECO:0000313" key="3">
    <source>
        <dbReference type="Proteomes" id="UP000244892"/>
    </source>
</evidence>
<gene>
    <name evidence="2" type="ORF">DEH84_15470</name>
</gene>
<dbReference type="EMBL" id="CP029210">
    <property type="protein sequence ID" value="AWI54666.1"/>
    <property type="molecule type" value="Genomic_DNA"/>
</dbReference>
<dbReference type="Proteomes" id="UP000244892">
    <property type="component" value="Chromosome"/>
</dbReference>
<keyword evidence="3" id="KW-1185">Reference proteome</keyword>
<name>A0A2U8FWR6_9BURK</name>
<evidence type="ECO:0000313" key="2">
    <source>
        <dbReference type="EMBL" id="AWI54666.1"/>
    </source>
</evidence>